<dbReference type="EMBL" id="FOPW01000002">
    <property type="protein sequence ID" value="SFH24437.1"/>
    <property type="molecule type" value="Genomic_DNA"/>
</dbReference>
<dbReference type="Gene3D" id="3.40.50.720">
    <property type="entry name" value="NAD(P)-binding Rossmann-like Domain"/>
    <property type="match status" value="1"/>
</dbReference>
<dbReference type="UniPathway" id="UPA00050">
    <property type="reaction ID" value="UER00463"/>
</dbReference>
<feature type="domain" description="Semialdehyde dehydrogenase NAD-binding" evidence="17">
    <location>
        <begin position="11"/>
        <end position="126"/>
    </location>
</feature>
<dbReference type="UniPathway" id="UPA00034">
    <property type="reaction ID" value="UER00016"/>
</dbReference>
<dbReference type="NCBIfam" id="TIGR01296">
    <property type="entry name" value="asd_B"/>
    <property type="match status" value="1"/>
</dbReference>
<dbReference type="Proteomes" id="UP000297963">
    <property type="component" value="Unassembled WGS sequence"/>
</dbReference>
<dbReference type="SMART" id="SM00859">
    <property type="entry name" value="Semialdhyde_dh"/>
    <property type="match status" value="1"/>
</dbReference>
<keyword evidence="13 15" id="KW-0486">Methionine biosynthesis</keyword>
<keyword evidence="20" id="KW-1185">Reference proteome</keyword>
<name>A0A1I2YG86_9MICO</name>
<evidence type="ECO:0000256" key="5">
    <source>
        <dbReference type="ARBA" id="ARBA00011738"/>
    </source>
</evidence>
<comment type="catalytic activity">
    <reaction evidence="14 15">
        <text>L-aspartate 4-semialdehyde + phosphate + NADP(+) = 4-phospho-L-aspartate + NADPH + H(+)</text>
        <dbReference type="Rhea" id="RHEA:24284"/>
        <dbReference type="ChEBI" id="CHEBI:15378"/>
        <dbReference type="ChEBI" id="CHEBI:43474"/>
        <dbReference type="ChEBI" id="CHEBI:57535"/>
        <dbReference type="ChEBI" id="CHEBI:57783"/>
        <dbReference type="ChEBI" id="CHEBI:58349"/>
        <dbReference type="ChEBI" id="CHEBI:537519"/>
        <dbReference type="EC" id="1.2.1.11"/>
    </reaction>
</comment>
<dbReference type="RefSeq" id="WP_092448248.1">
    <property type="nucleotide sequence ID" value="NZ_BKAC01000024.1"/>
</dbReference>
<comment type="caution">
    <text evidence="15">Lacks conserved residue(s) required for the propagation of feature annotation.</text>
</comment>
<dbReference type="EC" id="1.2.1.11" evidence="6 15"/>
<evidence type="ECO:0000256" key="15">
    <source>
        <dbReference type="HAMAP-Rule" id="MF_02121"/>
    </source>
</evidence>
<dbReference type="InterPro" id="IPR012080">
    <property type="entry name" value="Asp_semialdehyde_DH"/>
</dbReference>
<feature type="binding site" evidence="15">
    <location>
        <position position="333"/>
    </location>
    <ligand>
        <name>NADP(+)</name>
        <dbReference type="ChEBI" id="CHEBI:58349"/>
    </ligand>
</feature>
<comment type="pathway">
    <text evidence="2 15">Amino-acid biosynthesis; L-lysine biosynthesis via DAP pathway; (S)-tetrahydrodipicolinate from L-aspartate: step 2/4.</text>
</comment>
<dbReference type="GO" id="GO:0046983">
    <property type="term" value="F:protein dimerization activity"/>
    <property type="evidence" value="ECO:0007669"/>
    <property type="project" value="InterPro"/>
</dbReference>
<keyword evidence="11 15" id="KW-0560">Oxidoreductase</keyword>
<comment type="subunit">
    <text evidence="5 15">Homodimer.</text>
</comment>
<feature type="binding site" evidence="15">
    <location>
        <position position="234"/>
    </location>
    <ligand>
        <name>phosphate</name>
        <dbReference type="ChEBI" id="CHEBI:43474"/>
    </ligand>
</feature>
<comment type="pathway">
    <text evidence="3 15">Amino-acid biosynthesis; L-threonine biosynthesis; L-threonine from L-aspartate: step 2/5.</text>
</comment>
<evidence type="ECO:0000256" key="11">
    <source>
        <dbReference type="ARBA" id="ARBA00023002"/>
    </source>
</evidence>
<organism evidence="19 21">
    <name type="scientific">Cryobacterium levicorallinum</name>
    <dbReference type="NCBI Taxonomy" id="995038"/>
    <lineage>
        <taxon>Bacteria</taxon>
        <taxon>Bacillati</taxon>
        <taxon>Actinomycetota</taxon>
        <taxon>Actinomycetes</taxon>
        <taxon>Micrococcales</taxon>
        <taxon>Microbacteriaceae</taxon>
        <taxon>Cryobacterium</taxon>
    </lineage>
</organism>
<dbReference type="UniPathway" id="UPA00051">
    <property type="reaction ID" value="UER00464"/>
</dbReference>
<dbReference type="CDD" id="cd18131">
    <property type="entry name" value="ASADH_C_bac_euk_like"/>
    <property type="match status" value="1"/>
</dbReference>
<dbReference type="NCBIfam" id="NF011456">
    <property type="entry name" value="PRK14874.1"/>
    <property type="match status" value="1"/>
</dbReference>
<evidence type="ECO:0000256" key="4">
    <source>
        <dbReference type="ARBA" id="ARBA00010584"/>
    </source>
</evidence>
<dbReference type="InterPro" id="IPR000534">
    <property type="entry name" value="Semialdehyde_DH_NAD-bd"/>
</dbReference>
<dbReference type="GO" id="GO:0051287">
    <property type="term" value="F:NAD binding"/>
    <property type="evidence" value="ECO:0007669"/>
    <property type="project" value="InterPro"/>
</dbReference>
<dbReference type="Pfam" id="PF02774">
    <property type="entry name" value="Semialdhyde_dhC"/>
    <property type="match status" value="1"/>
</dbReference>
<dbReference type="InterPro" id="IPR012280">
    <property type="entry name" value="Semialdhyde_DH_dimer_dom"/>
</dbReference>
<dbReference type="HAMAP" id="MF_02121">
    <property type="entry name" value="ASADH"/>
    <property type="match status" value="1"/>
</dbReference>
<dbReference type="PIRSF" id="PIRSF000148">
    <property type="entry name" value="ASA_dh"/>
    <property type="match status" value="1"/>
</dbReference>
<comment type="similarity">
    <text evidence="4 15">Belongs to the aspartate-semialdehyde dehydrogenase family.</text>
</comment>
<feature type="binding site" evidence="15">
    <location>
        <position position="106"/>
    </location>
    <ligand>
        <name>phosphate</name>
        <dbReference type="ChEBI" id="CHEBI:43474"/>
    </ligand>
</feature>
<gene>
    <name evidence="15" type="primary">asd</name>
    <name evidence="19" type="ORF">E3O11_09515</name>
    <name evidence="18" type="ORF">SAMN05216274_10245</name>
</gene>
<feature type="active site" description="Acyl-thioester intermediate" evidence="15 16">
    <location>
        <position position="136"/>
    </location>
</feature>
<dbReference type="GO" id="GO:0004073">
    <property type="term" value="F:aspartate-semialdehyde dehydrogenase activity"/>
    <property type="evidence" value="ECO:0007669"/>
    <property type="project" value="UniProtKB-UniRule"/>
</dbReference>
<evidence type="ECO:0000256" key="6">
    <source>
        <dbReference type="ARBA" id="ARBA00013120"/>
    </source>
</evidence>
<evidence type="ECO:0000313" key="20">
    <source>
        <dbReference type="Proteomes" id="UP000199681"/>
    </source>
</evidence>
<evidence type="ECO:0000256" key="16">
    <source>
        <dbReference type="PIRSR" id="PIRSR000148-1"/>
    </source>
</evidence>
<evidence type="ECO:0000256" key="1">
    <source>
        <dbReference type="ARBA" id="ARBA00005021"/>
    </source>
</evidence>
<dbReference type="GO" id="GO:0050661">
    <property type="term" value="F:NADP binding"/>
    <property type="evidence" value="ECO:0007669"/>
    <property type="project" value="UniProtKB-UniRule"/>
</dbReference>
<dbReference type="CDD" id="cd02316">
    <property type="entry name" value="VcASADH2_like_N"/>
    <property type="match status" value="1"/>
</dbReference>
<reference evidence="19 21" key="2">
    <citation type="submission" date="2019-03" db="EMBL/GenBank/DDBJ databases">
        <title>Genomics of glacier-inhabiting Cryobacterium strains.</title>
        <authorList>
            <person name="Liu Q."/>
            <person name="Xin Y.-H."/>
        </authorList>
    </citation>
    <scope>NUCLEOTIDE SEQUENCE [LARGE SCALE GENOMIC DNA]</scope>
    <source>
        <strain evidence="19 21">Hh34</strain>
    </source>
</reference>
<comment type="pathway">
    <text evidence="1 15">Amino-acid biosynthesis; L-methionine biosynthesis via de novo pathway; L-homoserine from L-aspartate: step 2/3.</text>
</comment>
<feature type="binding site" evidence="15">
    <location>
        <begin position="18"/>
        <end position="21"/>
    </location>
    <ligand>
        <name>NADP(+)</name>
        <dbReference type="ChEBI" id="CHEBI:58349"/>
    </ligand>
</feature>
<dbReference type="SUPFAM" id="SSF55347">
    <property type="entry name" value="Glyceraldehyde-3-phosphate dehydrogenase-like, C-terminal domain"/>
    <property type="match status" value="1"/>
</dbReference>
<evidence type="ECO:0000313" key="19">
    <source>
        <dbReference type="EMBL" id="TFB84506.1"/>
    </source>
</evidence>
<feature type="binding site" evidence="15">
    <location>
        <position position="163"/>
    </location>
    <ligand>
        <name>substrate</name>
    </ligand>
</feature>
<dbReference type="GO" id="GO:0009097">
    <property type="term" value="P:isoleucine biosynthetic process"/>
    <property type="evidence" value="ECO:0007669"/>
    <property type="project" value="UniProtKB-UniRule"/>
</dbReference>
<evidence type="ECO:0000313" key="21">
    <source>
        <dbReference type="Proteomes" id="UP000297963"/>
    </source>
</evidence>
<dbReference type="InterPro" id="IPR000319">
    <property type="entry name" value="Asp-semialdehyde_DH_CS"/>
</dbReference>
<evidence type="ECO:0000256" key="9">
    <source>
        <dbReference type="ARBA" id="ARBA00022857"/>
    </source>
</evidence>
<feature type="active site" description="Proton acceptor" evidence="15 16">
    <location>
        <position position="264"/>
    </location>
</feature>
<evidence type="ECO:0000256" key="14">
    <source>
        <dbReference type="ARBA" id="ARBA00047891"/>
    </source>
</evidence>
<evidence type="ECO:0000256" key="8">
    <source>
        <dbReference type="ARBA" id="ARBA00022697"/>
    </source>
</evidence>
<evidence type="ECO:0000256" key="2">
    <source>
        <dbReference type="ARBA" id="ARBA00005076"/>
    </source>
</evidence>
<evidence type="ECO:0000313" key="18">
    <source>
        <dbReference type="EMBL" id="SFH24437.1"/>
    </source>
</evidence>
<dbReference type="STRING" id="995038.SAMN05216274_10245"/>
<keyword evidence="9 15" id="KW-0521">NADP</keyword>
<keyword evidence="10 15" id="KW-0220">Diaminopimelate biosynthesis</keyword>
<dbReference type="Proteomes" id="UP000199681">
    <property type="component" value="Unassembled WGS sequence"/>
</dbReference>
<reference evidence="18 20" key="1">
    <citation type="submission" date="2016-10" db="EMBL/GenBank/DDBJ databases">
        <authorList>
            <person name="Varghese N."/>
            <person name="Submissions S."/>
        </authorList>
    </citation>
    <scope>NUCLEOTIDE SEQUENCE [LARGE SCALE GENOMIC DNA]</scope>
    <source>
        <strain evidence="18 20">GMCC 1.11211</strain>
    </source>
</reference>
<dbReference type="InterPro" id="IPR036291">
    <property type="entry name" value="NAD(P)-bd_dom_sf"/>
</dbReference>
<dbReference type="Gene3D" id="3.30.360.10">
    <property type="entry name" value="Dihydrodipicolinate Reductase, domain 2"/>
    <property type="match status" value="1"/>
</dbReference>
<dbReference type="PANTHER" id="PTHR46278:SF2">
    <property type="entry name" value="ASPARTATE-SEMIALDEHYDE DEHYDROGENASE"/>
    <property type="match status" value="1"/>
</dbReference>
<keyword evidence="8 15" id="KW-0791">Threonine biosynthesis</keyword>
<dbReference type="AlphaFoldDB" id="A0A1I2YG86"/>
<evidence type="ECO:0000256" key="13">
    <source>
        <dbReference type="ARBA" id="ARBA00023167"/>
    </source>
</evidence>
<keyword evidence="7 15" id="KW-0028">Amino-acid biosynthesis</keyword>
<feature type="binding site" evidence="15">
    <location>
        <begin position="166"/>
        <end position="167"/>
    </location>
    <ligand>
        <name>NADP(+)</name>
        <dbReference type="ChEBI" id="CHEBI:58349"/>
    </ligand>
</feature>
<feature type="binding site" evidence="15">
    <location>
        <begin position="46"/>
        <end position="47"/>
    </location>
    <ligand>
        <name>NADP(+)</name>
        <dbReference type="ChEBI" id="CHEBI:58349"/>
    </ligand>
</feature>
<dbReference type="GO" id="GO:0009088">
    <property type="term" value="P:threonine biosynthetic process"/>
    <property type="evidence" value="ECO:0007669"/>
    <property type="project" value="UniProtKB-UniRule"/>
</dbReference>
<dbReference type="GO" id="GO:0019877">
    <property type="term" value="P:diaminopimelate biosynthetic process"/>
    <property type="evidence" value="ECO:0007669"/>
    <property type="project" value="UniProtKB-UniRule"/>
</dbReference>
<dbReference type="SUPFAM" id="SSF51735">
    <property type="entry name" value="NAD(P)-binding Rossmann-fold domains"/>
    <property type="match status" value="1"/>
</dbReference>
<protein>
    <recommendedName>
        <fullName evidence="6 15">Aspartate-semialdehyde dehydrogenase</fullName>
        <shortName evidence="15">ASA dehydrogenase</shortName>
        <shortName evidence="15">ASADH</shortName>
        <ecNumber evidence="6 15">1.2.1.11</ecNumber>
    </recommendedName>
    <alternativeName>
        <fullName evidence="15">Aspartate-beta-semialdehyde dehydrogenase</fullName>
    </alternativeName>
</protein>
<feature type="binding site" evidence="15">
    <location>
        <position position="257"/>
    </location>
    <ligand>
        <name>substrate</name>
    </ligand>
</feature>
<evidence type="ECO:0000256" key="3">
    <source>
        <dbReference type="ARBA" id="ARBA00005097"/>
    </source>
</evidence>
<evidence type="ECO:0000256" key="10">
    <source>
        <dbReference type="ARBA" id="ARBA00022915"/>
    </source>
</evidence>
<evidence type="ECO:0000259" key="17">
    <source>
        <dbReference type="SMART" id="SM00859"/>
    </source>
</evidence>
<dbReference type="EMBL" id="SOFE01000016">
    <property type="protein sequence ID" value="TFB84506.1"/>
    <property type="molecule type" value="Genomic_DNA"/>
</dbReference>
<evidence type="ECO:0000256" key="7">
    <source>
        <dbReference type="ARBA" id="ARBA00022605"/>
    </source>
</evidence>
<sequence length="358" mass="37447">MTTSVSTSGINIGVVGATGQVGAVVRRLLEERDFPVKSIRFFASARSAGTTLTFRGESITVEDASVADPTGLDVAIFSAGATLSKAQAPRFAAAGVTVVDNSSGWRMDPDVPLVVSEVNPEAIKLAVKGIIANPNCTTMAAMPVLKVLHDEAGLKRLIVSTYQAVSGSGLAGAFELASQVRVAAQDENLFQLVHDGSAVALPEPTIYARPIAFDVIPLAGTIVDDGQFETDEEKKLRNESRKILGLPQLLVSGTCVRVPVFTGHSLSINVEFAKPISVARAEELLKTAPGVELTDIPTPLQAAGQDASFVGRIRQDEGVADGRGLALFISNDNLRKGAALNAVQIAELIAADLLVAQP</sequence>
<dbReference type="GO" id="GO:0071266">
    <property type="term" value="P:'de novo' L-methionine biosynthetic process"/>
    <property type="evidence" value="ECO:0007669"/>
    <property type="project" value="UniProtKB-UniRule"/>
</dbReference>
<dbReference type="InterPro" id="IPR005986">
    <property type="entry name" value="Asp_semialdehyde_DH_beta"/>
</dbReference>
<dbReference type="PROSITE" id="PS01103">
    <property type="entry name" value="ASD"/>
    <property type="match status" value="1"/>
</dbReference>
<dbReference type="GO" id="GO:0009089">
    <property type="term" value="P:lysine biosynthetic process via diaminopimelate"/>
    <property type="evidence" value="ECO:0007669"/>
    <property type="project" value="UniProtKB-UniRule"/>
</dbReference>
<accession>A0A1I2YG86</accession>
<proteinExistence type="inferred from homology"/>
<dbReference type="PANTHER" id="PTHR46278">
    <property type="entry name" value="DEHYDROGENASE, PUTATIVE-RELATED"/>
    <property type="match status" value="1"/>
</dbReference>
<dbReference type="Pfam" id="PF01118">
    <property type="entry name" value="Semialdhyde_dh"/>
    <property type="match status" value="1"/>
</dbReference>
<evidence type="ECO:0000256" key="12">
    <source>
        <dbReference type="ARBA" id="ARBA00023154"/>
    </source>
</evidence>
<keyword evidence="12 15" id="KW-0457">Lysine biosynthesis</keyword>
<comment type="function">
    <text evidence="15">Catalyzes the NADPH-dependent formation of L-aspartate-semialdehyde (L-ASA) by the reductive dephosphorylation of L-aspartyl-4-phosphate.</text>
</comment>
<comment type="caution">
    <text evidence="19">The sequence shown here is derived from an EMBL/GenBank/DDBJ whole genome shotgun (WGS) entry which is preliminary data.</text>
</comment>